<accession>A0A4C1TRB9</accession>
<organism evidence="2 3">
    <name type="scientific">Eumeta variegata</name>
    <name type="common">Bagworm moth</name>
    <name type="synonym">Eumeta japonica</name>
    <dbReference type="NCBI Taxonomy" id="151549"/>
    <lineage>
        <taxon>Eukaryota</taxon>
        <taxon>Metazoa</taxon>
        <taxon>Ecdysozoa</taxon>
        <taxon>Arthropoda</taxon>
        <taxon>Hexapoda</taxon>
        <taxon>Insecta</taxon>
        <taxon>Pterygota</taxon>
        <taxon>Neoptera</taxon>
        <taxon>Endopterygota</taxon>
        <taxon>Lepidoptera</taxon>
        <taxon>Glossata</taxon>
        <taxon>Ditrysia</taxon>
        <taxon>Tineoidea</taxon>
        <taxon>Psychidae</taxon>
        <taxon>Oiketicinae</taxon>
        <taxon>Eumeta</taxon>
    </lineage>
</organism>
<feature type="region of interest" description="Disordered" evidence="1">
    <location>
        <begin position="32"/>
        <end position="72"/>
    </location>
</feature>
<dbReference type="Proteomes" id="UP000299102">
    <property type="component" value="Unassembled WGS sequence"/>
</dbReference>
<sequence length="72" mass="8370">MTARETIHSDSGGVLTTEWDFNENLLLPRCKARRRSEKDSVRSDVRHYRGSRSPPPVHEPGMYRRRDSGTEE</sequence>
<feature type="compositionally biased region" description="Basic and acidic residues" evidence="1">
    <location>
        <begin position="61"/>
        <end position="72"/>
    </location>
</feature>
<name>A0A4C1TRB9_EUMVA</name>
<evidence type="ECO:0000256" key="1">
    <source>
        <dbReference type="SAM" id="MobiDB-lite"/>
    </source>
</evidence>
<evidence type="ECO:0000313" key="2">
    <source>
        <dbReference type="EMBL" id="GBP16446.1"/>
    </source>
</evidence>
<evidence type="ECO:0000313" key="3">
    <source>
        <dbReference type="Proteomes" id="UP000299102"/>
    </source>
</evidence>
<gene>
    <name evidence="2" type="ORF">EVAR_10025_1</name>
</gene>
<protein>
    <submittedName>
        <fullName evidence="2">Uncharacterized protein</fullName>
    </submittedName>
</protein>
<reference evidence="2 3" key="1">
    <citation type="journal article" date="2019" name="Commun. Biol.">
        <title>The bagworm genome reveals a unique fibroin gene that provides high tensile strength.</title>
        <authorList>
            <person name="Kono N."/>
            <person name="Nakamura H."/>
            <person name="Ohtoshi R."/>
            <person name="Tomita M."/>
            <person name="Numata K."/>
            <person name="Arakawa K."/>
        </authorList>
    </citation>
    <scope>NUCLEOTIDE SEQUENCE [LARGE SCALE GENOMIC DNA]</scope>
</reference>
<keyword evidence="3" id="KW-1185">Reference proteome</keyword>
<proteinExistence type="predicted"/>
<dbReference type="AlphaFoldDB" id="A0A4C1TRB9"/>
<feature type="compositionally biased region" description="Basic and acidic residues" evidence="1">
    <location>
        <begin position="36"/>
        <end position="47"/>
    </location>
</feature>
<comment type="caution">
    <text evidence="2">The sequence shown here is derived from an EMBL/GenBank/DDBJ whole genome shotgun (WGS) entry which is preliminary data.</text>
</comment>
<dbReference type="EMBL" id="BGZK01000079">
    <property type="protein sequence ID" value="GBP16446.1"/>
    <property type="molecule type" value="Genomic_DNA"/>
</dbReference>